<proteinExistence type="predicted"/>
<name>A0A2N5UE95_9BASI</name>
<dbReference type="Proteomes" id="UP000235392">
    <property type="component" value="Unassembled WGS sequence"/>
</dbReference>
<reference evidence="2 3" key="1">
    <citation type="submission" date="2017-11" db="EMBL/GenBank/DDBJ databases">
        <title>De novo assembly and phasing of dikaryotic genomes from two isolates of Puccinia coronata f. sp. avenae, the causal agent of oat crown rust.</title>
        <authorList>
            <person name="Miller M.E."/>
            <person name="Zhang Y."/>
            <person name="Omidvar V."/>
            <person name="Sperschneider J."/>
            <person name="Schwessinger B."/>
            <person name="Raley C."/>
            <person name="Palmer J.M."/>
            <person name="Garnica D."/>
            <person name="Upadhyaya N."/>
            <person name="Rathjen J."/>
            <person name="Taylor J.M."/>
            <person name="Park R.F."/>
            <person name="Dodds P.N."/>
            <person name="Hirsch C.D."/>
            <person name="Kianian S.F."/>
            <person name="Figueroa M."/>
        </authorList>
    </citation>
    <scope>NUCLEOTIDE SEQUENCE [LARGE SCALE GENOMIC DNA]</scope>
    <source>
        <strain evidence="2">12SD80</strain>
    </source>
</reference>
<feature type="region of interest" description="Disordered" evidence="1">
    <location>
        <begin position="58"/>
        <end position="82"/>
    </location>
</feature>
<sequence>MEMLTRLRSSNGNVPLVDVNRSSIFLAHLLTKGSRQEGAHVLAKSPGRNQAHACLPRAPVSKTHLSPEAPRSRHTPAHREPRQAGAHLLTRSLGEQGYAFSPRAPESRPASRLTCSLGWYRYQPGEQADLLARLVQVPAGYQLGEQVSLLAGLVQLPAQRSARWAGTGTSSASRSACLLGCYVPAQRAGHTSQESSSACSPGWYLYQPSKQVSLLTRLVPVPAELAGQPPRQAGTCTSRARRSACSPGWYLYQPSKQVGLLTRLVPVPAERAGQPAHLAGTCTSRASRSACSLAWYSIKRVSLLAKPHVHLLSKGLRLFTKSPWRAGVPLFTRSPWLAGVCVPALRGSWREGVSLLAKAPGEQVCACLPGLPVGRCVPASRGFR</sequence>
<accession>A0A2N5UE95</accession>
<evidence type="ECO:0000313" key="2">
    <source>
        <dbReference type="EMBL" id="PLW36072.1"/>
    </source>
</evidence>
<gene>
    <name evidence="2" type="ORF">PCASD_16300</name>
</gene>
<dbReference type="AlphaFoldDB" id="A0A2N5UE95"/>
<evidence type="ECO:0000313" key="3">
    <source>
        <dbReference type="Proteomes" id="UP000235392"/>
    </source>
</evidence>
<dbReference type="EMBL" id="PGCI01000166">
    <property type="protein sequence ID" value="PLW36072.1"/>
    <property type="molecule type" value="Genomic_DNA"/>
</dbReference>
<organism evidence="2 3">
    <name type="scientific">Puccinia coronata f. sp. avenae</name>
    <dbReference type="NCBI Taxonomy" id="200324"/>
    <lineage>
        <taxon>Eukaryota</taxon>
        <taxon>Fungi</taxon>
        <taxon>Dikarya</taxon>
        <taxon>Basidiomycota</taxon>
        <taxon>Pucciniomycotina</taxon>
        <taxon>Pucciniomycetes</taxon>
        <taxon>Pucciniales</taxon>
        <taxon>Pucciniaceae</taxon>
        <taxon>Puccinia</taxon>
    </lineage>
</organism>
<protein>
    <submittedName>
        <fullName evidence="2">Uncharacterized protein</fullName>
    </submittedName>
</protein>
<evidence type="ECO:0000256" key="1">
    <source>
        <dbReference type="SAM" id="MobiDB-lite"/>
    </source>
</evidence>
<comment type="caution">
    <text evidence="2">The sequence shown here is derived from an EMBL/GenBank/DDBJ whole genome shotgun (WGS) entry which is preliminary data.</text>
</comment>